<accession>A0ABW6D8M1</accession>
<evidence type="ECO:0000256" key="9">
    <source>
        <dbReference type="ARBA" id="ARBA00023077"/>
    </source>
</evidence>
<dbReference type="InterPro" id="IPR039426">
    <property type="entry name" value="TonB-dep_rcpt-like"/>
</dbReference>
<dbReference type="CDD" id="cd01347">
    <property type="entry name" value="ligand_gated_channel"/>
    <property type="match status" value="1"/>
</dbReference>
<dbReference type="InterPro" id="IPR012910">
    <property type="entry name" value="Plug_dom"/>
</dbReference>
<keyword evidence="17" id="KW-0675">Receptor</keyword>
<dbReference type="InterPro" id="IPR037066">
    <property type="entry name" value="Plug_dom_sf"/>
</dbReference>
<evidence type="ECO:0000313" key="17">
    <source>
        <dbReference type="EMBL" id="MFD3393277.1"/>
    </source>
</evidence>
<keyword evidence="2 12" id="KW-0813">Transport</keyword>
<evidence type="ECO:0000256" key="13">
    <source>
        <dbReference type="RuleBase" id="RU003357"/>
    </source>
</evidence>
<feature type="domain" description="TonB-dependent receptor-like beta-barrel" evidence="15">
    <location>
        <begin position="303"/>
        <end position="731"/>
    </location>
</feature>
<dbReference type="SUPFAM" id="SSF56935">
    <property type="entry name" value="Porins"/>
    <property type="match status" value="1"/>
</dbReference>
<dbReference type="RefSeq" id="WP_377981904.1">
    <property type="nucleotide sequence ID" value="NZ_JBBKXZ010000001.1"/>
</dbReference>
<evidence type="ECO:0000256" key="1">
    <source>
        <dbReference type="ARBA" id="ARBA00004571"/>
    </source>
</evidence>
<name>A0ABW6D8M1_9BACT</name>
<dbReference type="Gene3D" id="2.170.130.10">
    <property type="entry name" value="TonB-dependent receptor, plug domain"/>
    <property type="match status" value="1"/>
</dbReference>
<dbReference type="PANTHER" id="PTHR32552:SF68">
    <property type="entry name" value="FERRICHROME OUTER MEMBRANE TRANSPORTER_PHAGE RECEPTOR"/>
    <property type="match status" value="1"/>
</dbReference>
<keyword evidence="18" id="KW-1185">Reference proteome</keyword>
<comment type="caution">
    <text evidence="17">The sequence shown here is derived from an EMBL/GenBank/DDBJ whole genome shotgun (WGS) entry which is preliminary data.</text>
</comment>
<evidence type="ECO:0000256" key="12">
    <source>
        <dbReference type="PROSITE-ProRule" id="PRU01360"/>
    </source>
</evidence>
<comment type="subcellular location">
    <subcellularLocation>
        <location evidence="1 12">Cell outer membrane</location>
        <topology evidence="1 12">Multi-pass membrane protein</topology>
    </subcellularLocation>
</comment>
<dbReference type="InterPro" id="IPR000531">
    <property type="entry name" value="Beta-barrel_TonB"/>
</dbReference>
<evidence type="ECO:0000259" key="15">
    <source>
        <dbReference type="Pfam" id="PF00593"/>
    </source>
</evidence>
<gene>
    <name evidence="17" type="ORF">U0R10_01455</name>
</gene>
<evidence type="ECO:0000256" key="2">
    <source>
        <dbReference type="ARBA" id="ARBA00022448"/>
    </source>
</evidence>
<evidence type="ECO:0000256" key="8">
    <source>
        <dbReference type="ARBA" id="ARBA00023065"/>
    </source>
</evidence>
<dbReference type="InterPro" id="IPR036942">
    <property type="entry name" value="Beta-barrel_TonB_sf"/>
</dbReference>
<feature type="chain" id="PRO_5045183504" evidence="14">
    <location>
        <begin position="19"/>
        <end position="774"/>
    </location>
</feature>
<organism evidence="17 18">
    <name type="scientific">Aquirufa avitistagni</name>
    <dbReference type="NCBI Taxonomy" id="3104728"/>
    <lineage>
        <taxon>Bacteria</taxon>
        <taxon>Pseudomonadati</taxon>
        <taxon>Bacteroidota</taxon>
        <taxon>Cytophagia</taxon>
        <taxon>Cytophagales</taxon>
        <taxon>Flectobacillaceae</taxon>
        <taxon>Aquirufa</taxon>
    </lineage>
</organism>
<keyword evidence="10 12" id="KW-0472">Membrane</keyword>
<proteinExistence type="inferred from homology"/>
<evidence type="ECO:0000256" key="14">
    <source>
        <dbReference type="SAM" id="SignalP"/>
    </source>
</evidence>
<keyword evidence="6 14" id="KW-0732">Signal</keyword>
<evidence type="ECO:0000256" key="4">
    <source>
        <dbReference type="ARBA" id="ARBA00022496"/>
    </source>
</evidence>
<dbReference type="Pfam" id="PF00593">
    <property type="entry name" value="TonB_dep_Rec_b-barrel"/>
    <property type="match status" value="1"/>
</dbReference>
<evidence type="ECO:0000313" key="18">
    <source>
        <dbReference type="Proteomes" id="UP001598138"/>
    </source>
</evidence>
<evidence type="ECO:0000256" key="7">
    <source>
        <dbReference type="ARBA" id="ARBA00023004"/>
    </source>
</evidence>
<dbReference type="Gene3D" id="2.40.170.20">
    <property type="entry name" value="TonB-dependent receptor, beta-barrel domain"/>
    <property type="match status" value="1"/>
</dbReference>
<feature type="signal peptide" evidence="14">
    <location>
        <begin position="1"/>
        <end position="18"/>
    </location>
</feature>
<dbReference type="Pfam" id="PF07715">
    <property type="entry name" value="Plug"/>
    <property type="match status" value="1"/>
</dbReference>
<feature type="domain" description="TonB-dependent receptor plug" evidence="16">
    <location>
        <begin position="107"/>
        <end position="213"/>
    </location>
</feature>
<sequence length="774" mass="86166">MKNILLFMGLLLSFVANAQQNTVKVLNAITNEPIVGASLKQGSKIIAISNERGEFKLTSVTGEFEVSSLGFATQKVNQLNVPIFLEEASQNLDAVVVTASRQAATRAETPVAIHKIGSALIQDTRAIQLTELINKVPGVVMLNYNNEQHGMGIRFPFGTSAYFLYLEDGLPLRPLGVFNHNALIESNILGLNSIEIIKGPASSLYGPEAVGGAINLITKTAPGIPTAQIGYQMDHWGYGRMQFTAGAQLGKKWSVMTGGYVARQQGSWASNSDFDKTSVNVRLDYQFTPNTKLWGSFAYNDYFSQTGGNIDSTGFYSRTYKSPADFTYRASFSSRSRLTLEHQWSKKSNSSVTAFYRDNALGQNPSYLISWAPPSLSASGQINENSFQSFGIMGQHNQSFEFLNSKLVAGFLLDRSPNDYWAYRINLNATLRPDKRSVEKFTIKEVLPTSFLSNYSALIWNKAAYAQFDLQPVDKLRVSLGGRFDQMSFDYTNFIDKSTGSKNYAQFSPKLGLTYEASRNVGFYGNFSKGFAPPALSAVFRPRPAAQATATGEKFYLSIDPAVFTNYEVGGWASLFNNKLYFDYTFYRLEGNNELLGIRQPDNTTDFQSAGKTLHEGIEYQITYRPTDAWNFRFSGTNAKHTFVDFVLSTRASDALKNVNGKEMPQAPNFIANSEVTYKYKGARIALEWQRIGPWFENQVNTRRYEGASVFNLRTGYNYKAYQVFVNVLNLGDALYASAATRGNNPTDRATYAPAPPRTFVLGVQIDVFQLFKK</sequence>
<reference evidence="17 18" key="1">
    <citation type="submission" date="2024-03" db="EMBL/GenBank/DDBJ databases">
        <title>Aquirufa genome sequencing.</title>
        <authorList>
            <person name="Pitt A."/>
            <person name="Hahn M.W."/>
        </authorList>
    </citation>
    <scope>NUCLEOTIDE SEQUENCE [LARGE SCALE GENOMIC DNA]</scope>
    <source>
        <strain evidence="17 18">OSTEICH-129V</strain>
    </source>
</reference>
<evidence type="ECO:0000256" key="11">
    <source>
        <dbReference type="ARBA" id="ARBA00023237"/>
    </source>
</evidence>
<keyword evidence="3 12" id="KW-1134">Transmembrane beta strand</keyword>
<evidence type="ECO:0000259" key="16">
    <source>
        <dbReference type="Pfam" id="PF07715"/>
    </source>
</evidence>
<keyword evidence="9 13" id="KW-0798">TonB box</keyword>
<protein>
    <submittedName>
        <fullName evidence="17">TonB-dependent receptor</fullName>
    </submittedName>
</protein>
<evidence type="ECO:0000256" key="3">
    <source>
        <dbReference type="ARBA" id="ARBA00022452"/>
    </source>
</evidence>
<evidence type="ECO:0000256" key="6">
    <source>
        <dbReference type="ARBA" id="ARBA00022729"/>
    </source>
</evidence>
<comment type="similarity">
    <text evidence="12 13">Belongs to the TonB-dependent receptor family.</text>
</comment>
<evidence type="ECO:0000256" key="10">
    <source>
        <dbReference type="ARBA" id="ARBA00023136"/>
    </source>
</evidence>
<dbReference type="EMBL" id="JBBKXZ010000001">
    <property type="protein sequence ID" value="MFD3393277.1"/>
    <property type="molecule type" value="Genomic_DNA"/>
</dbReference>
<dbReference type="Proteomes" id="UP001598138">
    <property type="component" value="Unassembled WGS sequence"/>
</dbReference>
<dbReference type="PROSITE" id="PS52016">
    <property type="entry name" value="TONB_DEPENDENT_REC_3"/>
    <property type="match status" value="1"/>
</dbReference>
<dbReference type="PANTHER" id="PTHR32552">
    <property type="entry name" value="FERRICHROME IRON RECEPTOR-RELATED"/>
    <property type="match status" value="1"/>
</dbReference>
<evidence type="ECO:0000256" key="5">
    <source>
        <dbReference type="ARBA" id="ARBA00022692"/>
    </source>
</evidence>
<keyword evidence="7" id="KW-0408">Iron</keyword>
<keyword evidence="4" id="KW-0410">Iron transport</keyword>
<keyword evidence="8" id="KW-0406">Ion transport</keyword>
<keyword evidence="5 12" id="KW-0812">Transmembrane</keyword>
<keyword evidence="11 12" id="KW-0998">Cell outer membrane</keyword>